<sequence>MRTVTIITIATIKILKIYTTIQNRKI</sequence>
<name>A0A0E9XXF2_ANGAN</name>
<accession>A0A0E9XXF2</accession>
<proteinExistence type="predicted"/>
<evidence type="ECO:0000313" key="1">
    <source>
        <dbReference type="EMBL" id="JAI06536.1"/>
    </source>
</evidence>
<dbReference type="EMBL" id="GBXM01002042">
    <property type="protein sequence ID" value="JAI06536.1"/>
    <property type="molecule type" value="Transcribed_RNA"/>
</dbReference>
<organism evidence="1">
    <name type="scientific">Anguilla anguilla</name>
    <name type="common">European freshwater eel</name>
    <name type="synonym">Muraena anguilla</name>
    <dbReference type="NCBI Taxonomy" id="7936"/>
    <lineage>
        <taxon>Eukaryota</taxon>
        <taxon>Metazoa</taxon>
        <taxon>Chordata</taxon>
        <taxon>Craniata</taxon>
        <taxon>Vertebrata</taxon>
        <taxon>Euteleostomi</taxon>
        <taxon>Actinopterygii</taxon>
        <taxon>Neopterygii</taxon>
        <taxon>Teleostei</taxon>
        <taxon>Anguilliformes</taxon>
        <taxon>Anguillidae</taxon>
        <taxon>Anguilla</taxon>
    </lineage>
</organism>
<protein>
    <submittedName>
        <fullName evidence="1">Uncharacterized protein</fullName>
    </submittedName>
</protein>
<reference evidence="1" key="2">
    <citation type="journal article" date="2015" name="Fish Shellfish Immunol.">
        <title>Early steps in the European eel (Anguilla anguilla)-Vibrio vulnificus interaction in the gills: Role of the RtxA13 toxin.</title>
        <authorList>
            <person name="Callol A."/>
            <person name="Pajuelo D."/>
            <person name="Ebbesson L."/>
            <person name="Teles M."/>
            <person name="MacKenzie S."/>
            <person name="Amaro C."/>
        </authorList>
    </citation>
    <scope>NUCLEOTIDE SEQUENCE</scope>
</reference>
<reference evidence="1" key="1">
    <citation type="submission" date="2014-11" db="EMBL/GenBank/DDBJ databases">
        <authorList>
            <person name="Amaro Gonzalez C."/>
        </authorList>
    </citation>
    <scope>NUCLEOTIDE SEQUENCE</scope>
</reference>
<dbReference type="AlphaFoldDB" id="A0A0E9XXF2"/>